<organism evidence="1 3">
    <name type="scientific">Pseudomonas oryzihabitans</name>
    <dbReference type="NCBI Taxonomy" id="47885"/>
    <lineage>
        <taxon>Bacteria</taxon>
        <taxon>Pseudomonadati</taxon>
        <taxon>Pseudomonadota</taxon>
        <taxon>Gammaproteobacteria</taxon>
        <taxon>Pseudomonadales</taxon>
        <taxon>Pseudomonadaceae</taxon>
        <taxon>Pseudomonas</taxon>
    </lineage>
</organism>
<dbReference type="OrthoDB" id="6955816at2"/>
<dbReference type="EMBL" id="FMWB01000030">
    <property type="protein sequence ID" value="SCZ48705.1"/>
    <property type="molecule type" value="Genomic_DNA"/>
</dbReference>
<dbReference type="Proteomes" id="UP000183046">
    <property type="component" value="Unassembled WGS sequence"/>
</dbReference>
<sequence>MAIFDEVRSQLQELLNLVIQDEQYTAAVAHGVIQADQVTADAHHRRATRINELKRHFGLK</sequence>
<accession>A0A178LN32</accession>
<evidence type="ECO:0000313" key="2">
    <source>
        <dbReference type="EMBL" id="SCZ48705.1"/>
    </source>
</evidence>
<gene>
    <name evidence="1" type="ORF">A4V15_11820</name>
    <name evidence="2" type="ORF">SAMN05216279_13032</name>
</gene>
<evidence type="ECO:0000313" key="4">
    <source>
        <dbReference type="Proteomes" id="UP000183046"/>
    </source>
</evidence>
<name>A0A178LN32_9PSED</name>
<reference evidence="1 3" key="1">
    <citation type="submission" date="2016-04" db="EMBL/GenBank/DDBJ databases">
        <title>Draft Genome Sequences of Staphylococcus capitis Strain H36, S. capitis Strain H65, S. cohnii Strain H62, S. hominis Strain H69, Mycobacterium iranicum Strain H39, Plantibacter sp. Strain H53, Pseudomonas oryzihabitans Strain H72, and Microbacterium sp. Strain H83, isolated from residential settings.</title>
        <authorList>
            <person name="Lymperopoulou D."/>
            <person name="Adams R.I."/>
            <person name="Lindow S."/>
            <person name="Coil D.A."/>
            <person name="Jospin G."/>
            <person name="Eisen J.A."/>
        </authorList>
    </citation>
    <scope>NUCLEOTIDE SEQUENCE [LARGE SCALE GENOMIC DNA]</scope>
    <source>
        <strain evidence="1 3">H72</strain>
    </source>
</reference>
<evidence type="ECO:0000313" key="1">
    <source>
        <dbReference type="EMBL" id="OAN31742.1"/>
    </source>
</evidence>
<protein>
    <submittedName>
        <fullName evidence="1">Uncharacterized protein</fullName>
    </submittedName>
</protein>
<reference evidence="4" key="2">
    <citation type="submission" date="2016-10" db="EMBL/GenBank/DDBJ databases">
        <authorList>
            <person name="de Groot N.N."/>
        </authorList>
    </citation>
    <scope>NUCLEOTIDE SEQUENCE [LARGE SCALE GENOMIC DNA]</scope>
    <source>
        <strain evidence="4">DSM 15758</strain>
    </source>
</reference>
<dbReference type="AlphaFoldDB" id="A0A178LN32"/>
<proteinExistence type="predicted"/>
<evidence type="ECO:0000313" key="3">
    <source>
        <dbReference type="Proteomes" id="UP000078356"/>
    </source>
</evidence>
<dbReference type="Proteomes" id="UP000078356">
    <property type="component" value="Unassembled WGS sequence"/>
</dbReference>
<reference evidence="2" key="3">
    <citation type="submission" date="2016-10" db="EMBL/GenBank/DDBJ databases">
        <authorList>
            <person name="Varghese N."/>
            <person name="Submissions S."/>
        </authorList>
    </citation>
    <scope>NUCLEOTIDE SEQUENCE</scope>
    <source>
        <strain evidence="2">DSM 15758</strain>
    </source>
</reference>
<dbReference type="EMBL" id="LWCR01000003">
    <property type="protein sequence ID" value="OAN31742.1"/>
    <property type="molecule type" value="Genomic_DNA"/>
</dbReference>
<comment type="caution">
    <text evidence="1">The sequence shown here is derived from an EMBL/GenBank/DDBJ whole genome shotgun (WGS) entry which is preliminary data.</text>
</comment>
<accession>A0A1G5PGR5</accession>
<dbReference type="RefSeq" id="WP_064306953.1">
    <property type="nucleotide sequence ID" value="NZ_FMWB01000030.1"/>
</dbReference>